<keyword evidence="4" id="KW-1185">Reference proteome</keyword>
<dbReference type="RefSeq" id="WP_025261657.1">
    <property type="nucleotide sequence ID" value="NZ_BLVX01000016.1"/>
</dbReference>
<dbReference type="OrthoDB" id="7056038at2"/>
<evidence type="ECO:0000313" key="2">
    <source>
        <dbReference type="EMBL" id="RMR55234.1"/>
    </source>
</evidence>
<evidence type="ECO:0000313" key="1">
    <source>
        <dbReference type="EMBL" id="GFM94923.1"/>
    </source>
</evidence>
<comment type="caution">
    <text evidence="2">The sequence shown here is derived from an EMBL/GenBank/DDBJ whole genome shotgun (WGS) entry which is preliminary data.</text>
</comment>
<dbReference type="AlphaFoldDB" id="A0A3M4VU31"/>
<dbReference type="Proteomes" id="UP000614982">
    <property type="component" value="Unassembled WGS sequence"/>
</dbReference>
<evidence type="ECO:0000313" key="4">
    <source>
        <dbReference type="Proteomes" id="UP000614982"/>
    </source>
</evidence>
<dbReference type="Proteomes" id="UP000278332">
    <property type="component" value="Unassembled WGS sequence"/>
</dbReference>
<accession>A0A3M4VU31</accession>
<dbReference type="PANTHER" id="PTHR32305">
    <property type="match status" value="1"/>
</dbReference>
<dbReference type="GeneID" id="93660821"/>
<dbReference type="InterPro" id="IPR022385">
    <property type="entry name" value="Rhs_assc_core"/>
</dbReference>
<organism evidence="2 3">
    <name type="scientific">Pseudomonas cichorii</name>
    <dbReference type="NCBI Taxonomy" id="36746"/>
    <lineage>
        <taxon>Bacteria</taxon>
        <taxon>Pseudomonadati</taxon>
        <taxon>Pseudomonadota</taxon>
        <taxon>Gammaproteobacteria</taxon>
        <taxon>Pseudomonadales</taxon>
        <taxon>Pseudomonadaceae</taxon>
        <taxon>Pseudomonas</taxon>
    </lineage>
</organism>
<name>A0A3M4VU31_PSECI</name>
<dbReference type="Gene3D" id="2.180.10.10">
    <property type="entry name" value="RHS repeat-associated core"/>
    <property type="match status" value="1"/>
</dbReference>
<reference evidence="1 4" key="2">
    <citation type="submission" date="2020-05" db="EMBL/GenBank/DDBJ databases">
        <title>Genetic diversity of Pseudomonas cichorii.</title>
        <authorList>
            <person name="Tani S."/>
            <person name="Yagi H."/>
            <person name="Hashimoto S."/>
            <person name="Iiyama K."/>
            <person name="Furuya N."/>
        </authorList>
    </citation>
    <scope>NUCLEOTIDE SEQUENCE [LARGE SCALE GENOMIC DNA]</scope>
    <source>
        <strain evidence="1 4">LMG 2162</strain>
    </source>
</reference>
<dbReference type="EMBL" id="BLWA01000023">
    <property type="protein sequence ID" value="GFM94923.1"/>
    <property type="molecule type" value="Genomic_DNA"/>
</dbReference>
<sequence>MNMALHTHTPRLLVIDPRGLALRSVEFCRREQDQPVDERVTCQAYNAAGHLVSQRDPRLALPNLSTAYSLSNQALLTESVDAGWRLGLLNEAGLPVEGWDSRGSQRQVEYDAVLRPLAITEDGQVTERLDYGGPDGFEHNQCNRPVRHDDTAGTRHLPDYGVLGAALIEARYFLLDPEAPDWPLDEAERDALLESNRLETQWAFNALGEPLLQTDAIGNAQSFKQTVAGQLKAVDLTLSGATQTLVSDIRYNAFNQIEQETAGNGVISHSIYDPQDSRLIEIRAGSPALQHLIYAYDPVGNIQQIEDAAQPIRYFANQRVEAINQYRYDTLYQLIEATGREVNIGASHGPALPGLQPLPPDPNQISNYTQNYDYDAAGNLLQMRHVGAQSFTRTMRVAPDSNRSLPEGEVDVDFDTAFDANGNLLQLVRGQTLEWDRRNQLQQITTITRAAKANDHERYIYDGQAQRCRKINSTLTSSRMLNNEARYLSGLEIRTNADGEILHVITAQAGRSSVQVLHWQAGLPSGIANDQVRYNLGDHLGSSTLELDQQGDLISQESYYPFGGTAWWAARSALEAKYKTVRYSGKERDVSGLYYYGFRYYAPWLQRWINPDPTGDVNGLNLFCFVGNSPVCHKDMDGRIYIGVRDPVEEEILNAGNVIMFRGLDEFPDDLKENIKRALVSNQITYQHAGEMIRYYPNESADIMRSFFGYQYSDVVHDVTHSWESSYIRASEYLSDDGEGKFLGIRTPNEKLSAFIFPEDPLGRIAIDTRHAYTKKLPHTIGHELTHIDDVLESAVKGPSSTDNYYIFAEYISLLTGGGNITQKPPYQAVSEIITSGGLNLNYFSYILPAANNFIERVKTFYPAPEFITDLNTAITQFNQNPGIAARVSANNADSLMHAAHHLHEYYMKNILTQTAPTTQRRGQP</sequence>
<reference evidence="2 3" key="1">
    <citation type="submission" date="2018-08" db="EMBL/GenBank/DDBJ databases">
        <title>Recombination of ecologically and evolutionarily significant loci maintains genetic cohesion in the Pseudomonas syringae species complex.</title>
        <authorList>
            <person name="Dillon M."/>
            <person name="Thakur S."/>
            <person name="Almeida R.N.D."/>
            <person name="Weir B.S."/>
            <person name="Guttman D.S."/>
        </authorList>
    </citation>
    <scope>NUCLEOTIDE SEQUENCE [LARGE SCALE GENOMIC DNA]</scope>
    <source>
        <strain evidence="2 3">ICMP 6917</strain>
    </source>
</reference>
<dbReference type="InterPro" id="IPR050708">
    <property type="entry name" value="T6SS_VgrG/RHS"/>
</dbReference>
<protein>
    <submittedName>
        <fullName evidence="2">YD repeat-containing protein</fullName>
    </submittedName>
</protein>
<evidence type="ECO:0000313" key="3">
    <source>
        <dbReference type="Proteomes" id="UP000278332"/>
    </source>
</evidence>
<proteinExistence type="predicted"/>
<dbReference type="NCBIfam" id="TIGR03696">
    <property type="entry name" value="Rhs_assc_core"/>
    <property type="match status" value="1"/>
</dbReference>
<gene>
    <name evidence="2" type="ORF">ALP84_02388</name>
    <name evidence="1" type="ORF">PSCICP_48950</name>
</gene>
<dbReference type="EMBL" id="RBRY01000106">
    <property type="protein sequence ID" value="RMR55234.1"/>
    <property type="molecule type" value="Genomic_DNA"/>
</dbReference>
<dbReference type="PANTHER" id="PTHR32305:SF15">
    <property type="entry name" value="PROTEIN RHSA-RELATED"/>
    <property type="match status" value="1"/>
</dbReference>